<keyword evidence="4 7" id="KW-0574">Periplasm</keyword>
<gene>
    <name evidence="11" type="ORF">Ga0061063_0540</name>
</gene>
<dbReference type="PROSITE" id="PS51352">
    <property type="entry name" value="THIOREDOXIN_2"/>
    <property type="match status" value="1"/>
</dbReference>
<reference evidence="12" key="1">
    <citation type="submission" date="2015-08" db="EMBL/GenBank/DDBJ databases">
        <authorList>
            <person name="Varghese N."/>
        </authorList>
    </citation>
    <scope>NUCLEOTIDE SEQUENCE [LARGE SCALE GENOMIC DNA]</scope>
    <source>
        <strain evidence="12">DSM 17901</strain>
    </source>
</reference>
<dbReference type="InterPro" id="IPR001853">
    <property type="entry name" value="DSBA-like_thioredoxin_dom"/>
</dbReference>
<evidence type="ECO:0000256" key="5">
    <source>
        <dbReference type="ARBA" id="ARBA00023157"/>
    </source>
</evidence>
<evidence type="ECO:0000256" key="8">
    <source>
        <dbReference type="PIRSR" id="PIRSR001488-1"/>
    </source>
</evidence>
<feature type="disulfide bond" description="Redox-active" evidence="8">
    <location>
        <begin position="56"/>
        <end position="59"/>
    </location>
</feature>
<dbReference type="Pfam" id="PF01323">
    <property type="entry name" value="DSBA"/>
    <property type="match status" value="1"/>
</dbReference>
<evidence type="ECO:0000256" key="6">
    <source>
        <dbReference type="ARBA" id="ARBA00023284"/>
    </source>
</evidence>
<dbReference type="PANTHER" id="PTHR35891:SF3">
    <property type="entry name" value="THIOL:DISULFIDE INTERCHANGE PROTEIN DSBL"/>
    <property type="match status" value="1"/>
</dbReference>
<dbReference type="OrthoDB" id="9784896at2"/>
<dbReference type="InterPro" id="IPR050824">
    <property type="entry name" value="Thiol_disulfide_DsbA"/>
</dbReference>
<feature type="domain" description="Thioredoxin" evidence="10">
    <location>
        <begin position="3"/>
        <end position="201"/>
    </location>
</feature>
<dbReference type="Proteomes" id="UP000243535">
    <property type="component" value="Unassembled WGS sequence"/>
</dbReference>
<keyword evidence="3 9" id="KW-0732">Signal</keyword>
<dbReference type="STRING" id="375574.GCA_001418035_00339"/>
<dbReference type="InterPro" id="IPR013766">
    <property type="entry name" value="Thioredoxin_domain"/>
</dbReference>
<sequence length="210" mass="23311">MNWNFKKAALAAVMVATAGLAQAAIVLNKDYTVLANPQPSAAKGKVEVIEFFSYTCIHCYHLEPFLASWEKRLPADVSFRREQIVWEKPMEGFARLFATLNTTGAQATLHRPVFDAVMQQKINLGDEKVLTGWLKGRQGIDVARFMQVYQSFGTNAQVTRATKMTRDYGIEGTPTIVVAGKYATMAAAPERLLQVVDELIVKARKEGLAK</sequence>
<protein>
    <recommendedName>
        <fullName evidence="7">Thiol:disulfide interchange protein</fullName>
    </recommendedName>
</protein>
<feature type="chain" id="PRO_5005503694" description="Thiol:disulfide interchange protein" evidence="9">
    <location>
        <begin position="24"/>
        <end position="210"/>
    </location>
</feature>
<evidence type="ECO:0000313" key="11">
    <source>
        <dbReference type="EMBL" id="CUA81696.1"/>
    </source>
</evidence>
<dbReference type="PANTHER" id="PTHR35891">
    <property type="entry name" value="THIOL:DISULFIDE INTERCHANGE PROTEIN DSBA"/>
    <property type="match status" value="1"/>
</dbReference>
<comment type="similarity">
    <text evidence="2">Belongs to the thioredoxin family. DsbA subfamily.</text>
</comment>
<evidence type="ECO:0000313" key="12">
    <source>
        <dbReference type="Proteomes" id="UP000243535"/>
    </source>
</evidence>
<organism evidence="11 12">
    <name type="scientific">Gulbenkiania indica</name>
    <dbReference type="NCBI Taxonomy" id="375574"/>
    <lineage>
        <taxon>Bacteria</taxon>
        <taxon>Pseudomonadati</taxon>
        <taxon>Pseudomonadota</taxon>
        <taxon>Betaproteobacteria</taxon>
        <taxon>Neisseriales</taxon>
        <taxon>Chromobacteriaceae</taxon>
        <taxon>Gulbenkiania</taxon>
    </lineage>
</organism>
<name>A0A0K6GT63_9NEIS</name>
<keyword evidence="6" id="KW-0676">Redox-active center</keyword>
<dbReference type="SUPFAM" id="SSF52833">
    <property type="entry name" value="Thioredoxin-like"/>
    <property type="match status" value="1"/>
</dbReference>
<dbReference type="RefSeq" id="WP_054284458.1">
    <property type="nucleotide sequence ID" value="NZ_CYHA01000001.1"/>
</dbReference>
<dbReference type="AlphaFoldDB" id="A0A0K6GT63"/>
<keyword evidence="5 7" id="KW-1015">Disulfide bond</keyword>
<evidence type="ECO:0000256" key="1">
    <source>
        <dbReference type="ARBA" id="ARBA00004418"/>
    </source>
</evidence>
<evidence type="ECO:0000256" key="2">
    <source>
        <dbReference type="ARBA" id="ARBA00005791"/>
    </source>
</evidence>
<evidence type="ECO:0000259" key="10">
    <source>
        <dbReference type="PROSITE" id="PS51352"/>
    </source>
</evidence>
<dbReference type="EMBL" id="CYHA01000001">
    <property type="protein sequence ID" value="CUA81696.1"/>
    <property type="molecule type" value="Genomic_DNA"/>
</dbReference>
<keyword evidence="12" id="KW-1185">Reference proteome</keyword>
<feature type="signal peptide" evidence="9">
    <location>
        <begin position="1"/>
        <end position="23"/>
    </location>
</feature>
<dbReference type="CDD" id="cd03019">
    <property type="entry name" value="DsbA_DsbA"/>
    <property type="match status" value="1"/>
</dbReference>
<dbReference type="InterPro" id="IPR036249">
    <property type="entry name" value="Thioredoxin-like_sf"/>
</dbReference>
<dbReference type="GO" id="GO:0042597">
    <property type="term" value="C:periplasmic space"/>
    <property type="evidence" value="ECO:0007669"/>
    <property type="project" value="UniProtKB-SubCell"/>
</dbReference>
<evidence type="ECO:0000256" key="7">
    <source>
        <dbReference type="PIRNR" id="PIRNR001488"/>
    </source>
</evidence>
<dbReference type="GO" id="GO:0016491">
    <property type="term" value="F:oxidoreductase activity"/>
    <property type="evidence" value="ECO:0007669"/>
    <property type="project" value="InterPro"/>
</dbReference>
<dbReference type="InterPro" id="IPR023205">
    <property type="entry name" value="DsbA/DsbL"/>
</dbReference>
<comment type="subcellular location">
    <subcellularLocation>
        <location evidence="1 7">Periplasm</location>
    </subcellularLocation>
</comment>
<proteinExistence type="inferred from homology"/>
<evidence type="ECO:0000256" key="4">
    <source>
        <dbReference type="ARBA" id="ARBA00022764"/>
    </source>
</evidence>
<dbReference type="Gene3D" id="3.40.30.10">
    <property type="entry name" value="Glutaredoxin"/>
    <property type="match status" value="1"/>
</dbReference>
<evidence type="ECO:0000256" key="9">
    <source>
        <dbReference type="SAM" id="SignalP"/>
    </source>
</evidence>
<dbReference type="PIRSF" id="PIRSF001488">
    <property type="entry name" value="Tdi_protein"/>
    <property type="match status" value="1"/>
</dbReference>
<evidence type="ECO:0000256" key="3">
    <source>
        <dbReference type="ARBA" id="ARBA00022729"/>
    </source>
</evidence>
<accession>A0A0K6GT63</accession>